<feature type="region of interest" description="Disordered" evidence="6">
    <location>
        <begin position="1"/>
        <end position="21"/>
    </location>
</feature>
<dbReference type="AlphaFoldDB" id="U5N9K2"/>
<dbReference type="eggNOG" id="COG0658">
    <property type="taxonomic scope" value="Bacteria"/>
</dbReference>
<feature type="transmembrane region" description="Helical" evidence="7">
    <location>
        <begin position="500"/>
        <end position="517"/>
    </location>
</feature>
<dbReference type="PATRIC" id="fig|946483.4.peg.2195"/>
<evidence type="ECO:0000313" key="9">
    <source>
        <dbReference type="EMBL" id="AGX88251.1"/>
    </source>
</evidence>
<dbReference type="CDD" id="cd07731">
    <property type="entry name" value="ComA-like_MBL-fold"/>
    <property type="match status" value="1"/>
</dbReference>
<dbReference type="InterPro" id="IPR052159">
    <property type="entry name" value="Competence_DNA_uptake"/>
</dbReference>
<dbReference type="EMBL" id="CP004885">
    <property type="protein sequence ID" value="AGX88251.1"/>
    <property type="molecule type" value="Genomic_DNA"/>
</dbReference>
<evidence type="ECO:0000256" key="4">
    <source>
        <dbReference type="ARBA" id="ARBA00022989"/>
    </source>
</evidence>
<feature type="domain" description="Metallo-beta-lactamase" evidence="8">
    <location>
        <begin position="556"/>
        <end position="745"/>
    </location>
</feature>
<gene>
    <name evidence="9" type="primary">comEC</name>
    <name evidence="9" type="ORF">Cenrod_2182</name>
</gene>
<dbReference type="eggNOG" id="COG2333">
    <property type="taxonomic scope" value="Bacteria"/>
</dbReference>
<keyword evidence="4 7" id="KW-1133">Transmembrane helix</keyword>
<evidence type="ECO:0000256" key="6">
    <source>
        <dbReference type="SAM" id="MobiDB-lite"/>
    </source>
</evidence>
<dbReference type="InterPro" id="IPR004477">
    <property type="entry name" value="ComEC_N"/>
</dbReference>
<dbReference type="Proteomes" id="UP000017184">
    <property type="component" value="Chromosome"/>
</dbReference>
<dbReference type="GO" id="GO:0005886">
    <property type="term" value="C:plasma membrane"/>
    <property type="evidence" value="ECO:0007669"/>
    <property type="project" value="UniProtKB-SubCell"/>
</dbReference>
<feature type="transmembrane region" description="Helical" evidence="7">
    <location>
        <begin position="76"/>
        <end position="95"/>
    </location>
</feature>
<dbReference type="Pfam" id="PF00753">
    <property type="entry name" value="Lactamase_B"/>
    <property type="match status" value="1"/>
</dbReference>
<dbReference type="PANTHER" id="PTHR30619:SF1">
    <property type="entry name" value="RECOMBINATION PROTEIN 2"/>
    <property type="match status" value="1"/>
</dbReference>
<dbReference type="NCBIfam" id="TIGR00360">
    <property type="entry name" value="ComEC_N-term"/>
    <property type="match status" value="1"/>
</dbReference>
<dbReference type="HOGENOM" id="CLU_010363_3_0_4"/>
<dbReference type="STRING" id="946483.Cenrod_2182"/>
<dbReference type="Pfam" id="PF03772">
    <property type="entry name" value="Competence"/>
    <property type="match status" value="1"/>
</dbReference>
<evidence type="ECO:0000256" key="1">
    <source>
        <dbReference type="ARBA" id="ARBA00004651"/>
    </source>
</evidence>
<dbReference type="RefSeq" id="WP_022775493.1">
    <property type="nucleotide sequence ID" value="NC_022576.1"/>
</dbReference>
<dbReference type="InterPro" id="IPR025405">
    <property type="entry name" value="DUF4131"/>
</dbReference>
<feature type="transmembrane region" description="Helical" evidence="7">
    <location>
        <begin position="419"/>
        <end position="436"/>
    </location>
</feature>
<dbReference type="PANTHER" id="PTHR30619">
    <property type="entry name" value="DNA INTERNALIZATION/COMPETENCE PROTEIN COMEC/REC2"/>
    <property type="match status" value="1"/>
</dbReference>
<sequence>MHTAASPIAATPVAESQEPGSGTTLAPWAMLGFVVGSAAQLSQAVLWPAHGYLALMLVGVAIQAGVVRWAGGIVVARYAGAMLALCLVGFAIVGWRASLRDVLPAEFEGKDVVVTGTVASLPTQFDRGVRFRFQVDTAHLDGRPVTLPTMIDLAWYATGQGQHPTAVRPSTTWTWCVRLKAPHGAVNPLGEDEELRWWQAGVRARGYVRQGRNDPPPQYLGESWRHPVERLRGMVRQRILHRLGDMPSARIAAALVVGDQSLIDREDWDAFRATGVSHLMSISGVHVTMFAWMAALLVGSLWRRSPWLCLRWSAPVAAQIGGLVLAAAYALFSGWAVPAQRTVLMLCTVVLLRLLGRSWPWPMVWLGTLTVVVAADPWVLRQAGFWLSFVAVAMLFATRQHGDPAATLLQRTRALVREQGVVTLTLSPLTLVWFGQCSLVGLLANLLAIPWVTLLVTPLAMVGVVVEPAWNVCAMALDLLTGTLHAMAQWPMASLTVARAPTWVGAVAVCAGGWMAMRLPWHWRALGVAPLLPVLLWQAPRPPMGEFELLAADVGQGSAVLVRTAHHALLYDAGPRYGTDFDAGQRVLVPLLHALGERLDRIVLSHADSDHTGGAVAITQMQPQAVVLSSADALPGVAATMLRCQAGQRWHWDGVDFEMLAPTASEYATTAKPNARSCVLRIATGQHSALLTGDIEARQEALLAQRIPPLRSTVLLVPHHGGASSSSMGFVQAVQPRIALVQAGYRNRFGHPVPAVVARYAQAGATVRNTALCGALTWRSADPDAEQCQRETNRRYWHHRPGGAGIPP</sequence>
<feature type="transmembrane region" description="Helical" evidence="7">
    <location>
        <begin position="279"/>
        <end position="302"/>
    </location>
</feature>
<dbReference type="InterPro" id="IPR036866">
    <property type="entry name" value="RibonucZ/Hydroxyglut_hydro"/>
</dbReference>
<accession>U5N9K2</accession>
<feature type="transmembrane region" description="Helical" evidence="7">
    <location>
        <begin position="314"/>
        <end position="335"/>
    </location>
</feature>
<organism evidence="9 10">
    <name type="scientific">Candidatus Symbiobacter mobilis CR</name>
    <dbReference type="NCBI Taxonomy" id="946483"/>
    <lineage>
        <taxon>Bacteria</taxon>
        <taxon>Pseudomonadati</taxon>
        <taxon>Pseudomonadota</taxon>
        <taxon>Betaproteobacteria</taxon>
        <taxon>Burkholderiales</taxon>
        <taxon>Comamonadaceae</taxon>
    </lineage>
</organism>
<evidence type="ECO:0000256" key="7">
    <source>
        <dbReference type="SAM" id="Phobius"/>
    </source>
</evidence>
<feature type="transmembrane region" description="Helical" evidence="7">
    <location>
        <begin position="379"/>
        <end position="398"/>
    </location>
</feature>
<feature type="transmembrane region" description="Helical" evidence="7">
    <location>
        <begin position="52"/>
        <end position="70"/>
    </location>
</feature>
<dbReference type="InterPro" id="IPR004797">
    <property type="entry name" value="Competence_ComEC/Rec2"/>
</dbReference>
<dbReference type="GO" id="GO:0030420">
    <property type="term" value="P:establishment of competence for transformation"/>
    <property type="evidence" value="ECO:0007669"/>
    <property type="project" value="InterPro"/>
</dbReference>
<keyword evidence="10" id="KW-1185">Reference proteome</keyword>
<evidence type="ECO:0000256" key="3">
    <source>
        <dbReference type="ARBA" id="ARBA00022692"/>
    </source>
</evidence>
<dbReference type="InterPro" id="IPR001279">
    <property type="entry name" value="Metallo-B-lactamas"/>
</dbReference>
<keyword evidence="2" id="KW-1003">Cell membrane</keyword>
<reference evidence="9" key="1">
    <citation type="journal article" date="2013" name="Genome Biol.">
        <title>Genomic analysis reveals key aspects of prokaryotic symbiosis in the phototrophic consortium "Chlorochromatium aggregatum".</title>
        <authorList>
            <person name="Liu Z."/>
            <person name="Muller J."/>
            <person name="Li T."/>
            <person name="Alvey R.M."/>
            <person name="Vogl K."/>
            <person name="Frigaard N.U."/>
            <person name="Rockwell N.C."/>
            <person name="Boyd E.S."/>
            <person name="Tomsho L.P."/>
            <person name="Schuster S.C."/>
            <person name="Henke P."/>
            <person name="Rohde M."/>
            <person name="Overmann J."/>
            <person name="Bryant D.A."/>
        </authorList>
    </citation>
    <scope>NUCLEOTIDE SEQUENCE [LARGE SCALE GENOMIC DNA]</scope>
    <source>
        <strain evidence="9">CR</strain>
    </source>
</reference>
<dbReference type="InterPro" id="IPR035681">
    <property type="entry name" value="ComA-like_MBL"/>
</dbReference>
<evidence type="ECO:0000256" key="5">
    <source>
        <dbReference type="ARBA" id="ARBA00023136"/>
    </source>
</evidence>
<protein>
    <submittedName>
        <fullName evidence="9">Competence protein ComEC</fullName>
    </submittedName>
</protein>
<dbReference type="NCBIfam" id="TIGR00361">
    <property type="entry name" value="ComEC_Rec2"/>
    <property type="match status" value="1"/>
</dbReference>
<evidence type="ECO:0000256" key="2">
    <source>
        <dbReference type="ARBA" id="ARBA00022475"/>
    </source>
</evidence>
<name>U5N9K2_9BURK</name>
<evidence type="ECO:0000313" key="10">
    <source>
        <dbReference type="Proteomes" id="UP000017184"/>
    </source>
</evidence>
<dbReference type="KEGG" id="cbx:Cenrod_2182"/>
<evidence type="ECO:0000259" key="8">
    <source>
        <dbReference type="SMART" id="SM00849"/>
    </source>
</evidence>
<comment type="subcellular location">
    <subcellularLocation>
        <location evidence="1">Cell membrane</location>
        <topology evidence="1">Multi-pass membrane protein</topology>
    </subcellularLocation>
</comment>
<keyword evidence="5 7" id="KW-0472">Membrane</keyword>
<dbReference type="Pfam" id="PF13567">
    <property type="entry name" value="DUF4131"/>
    <property type="match status" value="1"/>
</dbReference>
<dbReference type="SUPFAM" id="SSF56281">
    <property type="entry name" value="Metallo-hydrolase/oxidoreductase"/>
    <property type="match status" value="1"/>
</dbReference>
<dbReference type="Gene3D" id="3.60.15.10">
    <property type="entry name" value="Ribonuclease Z/Hydroxyacylglutathione hydrolase-like"/>
    <property type="match status" value="1"/>
</dbReference>
<proteinExistence type="predicted"/>
<keyword evidence="3 7" id="KW-0812">Transmembrane</keyword>
<dbReference type="SMART" id="SM00849">
    <property type="entry name" value="Lactamase_B"/>
    <property type="match status" value="1"/>
</dbReference>